<accession>A0A916W051</accession>
<sequence>MLSLSPKESTAANHLSFNQMAEAATFPATFNDFLGNTVAVEHLRTAIAAGRLPHSIILAGAPGAGKYTLALMLTLAIECERQPRDLWSNGVSLASFCGVCHNCTRILTAANLDEEVDKAVAAREELRETDKKDTRVLIQPHPDVLIIPPDPPQLLIKLGQVRSLIHSANYLPSEAPKKVFIITAASFMKEAANSLLKVLEEPPATVHIFILAENPGELLPTIRSRCAMVRLGALPVEEIEMLLADRRPEITPKQRTLIARLAQGAAGKALSFNLDEYMASRNDALLLLRNAAAEPDHTALFKMTETYRAGAEGQQKTSALLRALSLLLEDLLLLQAGTPELVRNIDLRTELEQLSQTLSFQWIEQASRGLDQVQSGMRRNLLRSLSLDAYASQLTNTAR</sequence>
<dbReference type="SUPFAM" id="SSF52540">
    <property type="entry name" value="P-loop containing nucleoside triphosphate hydrolases"/>
    <property type="match status" value="1"/>
</dbReference>
<evidence type="ECO:0000313" key="2">
    <source>
        <dbReference type="Proteomes" id="UP000648801"/>
    </source>
</evidence>
<dbReference type="PANTHER" id="PTHR11669:SF8">
    <property type="entry name" value="DNA POLYMERASE III SUBUNIT DELTA"/>
    <property type="match status" value="1"/>
</dbReference>
<comment type="caution">
    <text evidence="1">The sequence shown here is derived from an EMBL/GenBank/DDBJ whole genome shotgun (WGS) entry which is preliminary data.</text>
</comment>
<dbReference type="AlphaFoldDB" id="A0A916W051"/>
<dbReference type="Gene3D" id="3.40.50.300">
    <property type="entry name" value="P-loop containing nucleotide triphosphate hydrolases"/>
    <property type="match status" value="1"/>
</dbReference>
<reference evidence="1" key="2">
    <citation type="submission" date="2020-09" db="EMBL/GenBank/DDBJ databases">
        <authorList>
            <person name="Sun Q."/>
            <person name="Zhou Y."/>
        </authorList>
    </citation>
    <scope>NUCLEOTIDE SEQUENCE</scope>
    <source>
        <strain evidence="1">CGMCC 1.15447</strain>
    </source>
</reference>
<dbReference type="InterPro" id="IPR050238">
    <property type="entry name" value="DNA_Rep/Repair_Clamp_Loader"/>
</dbReference>
<name>A0A916W051_9BACT</name>
<dbReference type="InterPro" id="IPR027417">
    <property type="entry name" value="P-loop_NTPase"/>
</dbReference>
<dbReference type="PANTHER" id="PTHR11669">
    <property type="entry name" value="REPLICATION FACTOR C / DNA POLYMERASE III GAMMA-TAU SUBUNIT"/>
    <property type="match status" value="1"/>
</dbReference>
<reference evidence="1" key="1">
    <citation type="journal article" date="2014" name="Int. J. Syst. Evol. Microbiol.">
        <title>Complete genome sequence of Corynebacterium casei LMG S-19264T (=DSM 44701T), isolated from a smear-ripened cheese.</title>
        <authorList>
            <consortium name="US DOE Joint Genome Institute (JGI-PGF)"/>
            <person name="Walter F."/>
            <person name="Albersmeier A."/>
            <person name="Kalinowski J."/>
            <person name="Ruckert C."/>
        </authorList>
    </citation>
    <scope>NUCLEOTIDE SEQUENCE</scope>
    <source>
        <strain evidence="1">CGMCC 1.15447</strain>
    </source>
</reference>
<gene>
    <name evidence="1" type="ORF">GCM10011507_05620</name>
</gene>
<dbReference type="Pfam" id="PF13177">
    <property type="entry name" value="DNA_pol3_delta2"/>
    <property type="match status" value="1"/>
</dbReference>
<dbReference type="EMBL" id="BMJB01000001">
    <property type="protein sequence ID" value="GGA57160.1"/>
    <property type="molecule type" value="Genomic_DNA"/>
</dbReference>
<keyword evidence="2" id="KW-1185">Reference proteome</keyword>
<dbReference type="GO" id="GO:0006261">
    <property type="term" value="P:DNA-templated DNA replication"/>
    <property type="evidence" value="ECO:0007669"/>
    <property type="project" value="TreeGrafter"/>
</dbReference>
<proteinExistence type="predicted"/>
<protein>
    <submittedName>
        <fullName evidence="1">DNA polymerase III subunit delta</fullName>
    </submittedName>
</protein>
<evidence type="ECO:0000313" key="1">
    <source>
        <dbReference type="EMBL" id="GGA57160.1"/>
    </source>
</evidence>
<dbReference type="Proteomes" id="UP000648801">
    <property type="component" value="Unassembled WGS sequence"/>
</dbReference>
<organism evidence="1 2">
    <name type="scientific">Edaphobacter acidisoli</name>
    <dbReference type="NCBI Taxonomy" id="2040573"/>
    <lineage>
        <taxon>Bacteria</taxon>
        <taxon>Pseudomonadati</taxon>
        <taxon>Acidobacteriota</taxon>
        <taxon>Terriglobia</taxon>
        <taxon>Terriglobales</taxon>
        <taxon>Acidobacteriaceae</taxon>
        <taxon>Edaphobacter</taxon>
    </lineage>
</organism>